<dbReference type="Proteomes" id="UP000274756">
    <property type="component" value="Unassembled WGS sequence"/>
</dbReference>
<comment type="function">
    <text evidence="8">Reversible hydration of carbon dioxide.</text>
</comment>
<dbReference type="OrthoDB" id="10020193at2759"/>
<dbReference type="STRING" id="318479.A0A0N4UN75"/>
<dbReference type="SMART" id="SM00947">
    <property type="entry name" value="Pro_CA"/>
    <property type="match status" value="1"/>
</dbReference>
<protein>
    <recommendedName>
        <fullName evidence="2 8">Carbonic anhydrase</fullName>
        <ecNumber evidence="2 8">4.2.1.1</ecNumber>
    </recommendedName>
    <alternativeName>
        <fullName evidence="8">Carbonate dehydratase</fullName>
    </alternativeName>
</protein>
<dbReference type="AlphaFoldDB" id="A0A0N4UN75"/>
<comment type="cofactor">
    <cofactor evidence="7">
        <name>Zn(2+)</name>
        <dbReference type="ChEBI" id="CHEBI:29105"/>
    </cofactor>
    <text evidence="7">Binds 1 zinc ion per subunit.</text>
</comment>
<reference evidence="12" key="1">
    <citation type="submission" date="2017-02" db="UniProtKB">
        <authorList>
            <consortium name="WormBaseParasite"/>
        </authorList>
    </citation>
    <scope>IDENTIFICATION</scope>
</reference>
<evidence type="ECO:0000256" key="7">
    <source>
        <dbReference type="PIRSR" id="PIRSR601765-1"/>
    </source>
</evidence>
<dbReference type="PANTHER" id="PTHR11002">
    <property type="entry name" value="CARBONIC ANHYDRASE"/>
    <property type="match status" value="1"/>
</dbReference>
<evidence type="ECO:0000256" key="4">
    <source>
        <dbReference type="ARBA" id="ARBA00022833"/>
    </source>
</evidence>
<keyword evidence="5 8" id="KW-0456">Lyase</keyword>
<evidence type="ECO:0000256" key="8">
    <source>
        <dbReference type="RuleBase" id="RU003956"/>
    </source>
</evidence>
<dbReference type="EMBL" id="UYYG01000101">
    <property type="protein sequence ID" value="VDN53092.1"/>
    <property type="molecule type" value="Genomic_DNA"/>
</dbReference>
<dbReference type="Gene3D" id="3.40.1050.10">
    <property type="entry name" value="Carbonic anhydrase"/>
    <property type="match status" value="1"/>
</dbReference>
<dbReference type="Pfam" id="PF00484">
    <property type="entry name" value="Pro_CA"/>
    <property type="match status" value="1"/>
</dbReference>
<evidence type="ECO:0000256" key="1">
    <source>
        <dbReference type="ARBA" id="ARBA00006217"/>
    </source>
</evidence>
<keyword evidence="11" id="KW-1185">Reference proteome</keyword>
<sequence length="237" mass="27044">MMSHFQLLNENKCAPPVAVFFTCMDARIDPLNLTHTQAGDMYIVRNAGNMVPNSLTFGLCGQEILAETEPAALDLTLNRSKIKHAVVCGHSDCKAMKLLRNIYENPHEFDLSSPLHQWVRKRGYRSVDKLQERLKKGNSKIVFASNDNVFSFRALIDPENTLNIVDILSQINTLQQVENITSHGFLKDLIAKNQIHLHALWLDITNADIYLFSKKHERFIIIDEKTVNDLLKEVMDD</sequence>
<dbReference type="Proteomes" id="UP000038040">
    <property type="component" value="Unplaced"/>
</dbReference>
<dbReference type="InterPro" id="IPR001765">
    <property type="entry name" value="Carbonic_anhydrase"/>
</dbReference>
<evidence type="ECO:0000256" key="6">
    <source>
        <dbReference type="ARBA" id="ARBA00048348"/>
    </source>
</evidence>
<evidence type="ECO:0000313" key="11">
    <source>
        <dbReference type="Proteomes" id="UP000274756"/>
    </source>
</evidence>
<evidence type="ECO:0000313" key="12">
    <source>
        <dbReference type="WBParaSite" id="DME_0000934301-mRNA-1"/>
    </source>
</evidence>
<evidence type="ECO:0000313" key="10">
    <source>
        <dbReference type="Proteomes" id="UP000038040"/>
    </source>
</evidence>
<organism evidence="10 12">
    <name type="scientific">Dracunculus medinensis</name>
    <name type="common">Guinea worm</name>
    <dbReference type="NCBI Taxonomy" id="318479"/>
    <lineage>
        <taxon>Eukaryota</taxon>
        <taxon>Metazoa</taxon>
        <taxon>Ecdysozoa</taxon>
        <taxon>Nematoda</taxon>
        <taxon>Chromadorea</taxon>
        <taxon>Rhabditida</taxon>
        <taxon>Spirurina</taxon>
        <taxon>Dracunculoidea</taxon>
        <taxon>Dracunculidae</taxon>
        <taxon>Dracunculus</taxon>
    </lineage>
</organism>
<dbReference type="WBParaSite" id="DME_0000934301-mRNA-1">
    <property type="protein sequence ID" value="DME_0000934301-mRNA-1"/>
    <property type="gene ID" value="DME_0000934301"/>
</dbReference>
<accession>A0A0N4UN75</accession>
<gene>
    <name evidence="9" type="ORF">DME_LOCUS3065</name>
</gene>
<dbReference type="InterPro" id="IPR036874">
    <property type="entry name" value="Carbonic_anhydrase_sf"/>
</dbReference>
<dbReference type="GO" id="GO:0008270">
    <property type="term" value="F:zinc ion binding"/>
    <property type="evidence" value="ECO:0007669"/>
    <property type="project" value="UniProtKB-UniRule"/>
</dbReference>
<dbReference type="PANTHER" id="PTHR11002:SF76">
    <property type="entry name" value="CARBONIC ANHYDRASE"/>
    <property type="match status" value="1"/>
</dbReference>
<dbReference type="SUPFAM" id="SSF53056">
    <property type="entry name" value="beta-carbonic anhydrase, cab"/>
    <property type="match status" value="1"/>
</dbReference>
<keyword evidence="3 7" id="KW-0479">Metal-binding</keyword>
<feature type="binding site" evidence="7">
    <location>
        <position position="93"/>
    </location>
    <ligand>
        <name>Zn(2+)</name>
        <dbReference type="ChEBI" id="CHEBI:29105"/>
    </ligand>
</feature>
<evidence type="ECO:0000256" key="2">
    <source>
        <dbReference type="ARBA" id="ARBA00012925"/>
    </source>
</evidence>
<evidence type="ECO:0000256" key="3">
    <source>
        <dbReference type="ARBA" id="ARBA00022723"/>
    </source>
</evidence>
<dbReference type="GO" id="GO:0004089">
    <property type="term" value="F:carbonate dehydratase activity"/>
    <property type="evidence" value="ECO:0007669"/>
    <property type="project" value="UniProtKB-UniRule"/>
</dbReference>
<reference evidence="9 11" key="2">
    <citation type="submission" date="2018-11" db="EMBL/GenBank/DDBJ databases">
        <authorList>
            <consortium name="Pathogen Informatics"/>
        </authorList>
    </citation>
    <scope>NUCLEOTIDE SEQUENCE [LARGE SCALE GENOMIC DNA]</scope>
</reference>
<evidence type="ECO:0000313" key="9">
    <source>
        <dbReference type="EMBL" id="VDN53092.1"/>
    </source>
</evidence>
<feature type="binding site" evidence="7">
    <location>
        <position position="25"/>
    </location>
    <ligand>
        <name>Zn(2+)</name>
        <dbReference type="ChEBI" id="CHEBI:29105"/>
    </ligand>
</feature>
<evidence type="ECO:0000256" key="5">
    <source>
        <dbReference type="ARBA" id="ARBA00023239"/>
    </source>
</evidence>
<keyword evidence="4 7" id="KW-0862">Zinc</keyword>
<dbReference type="EC" id="4.2.1.1" evidence="2 8"/>
<proteinExistence type="inferred from homology"/>
<feature type="binding site" evidence="7">
    <location>
        <position position="23"/>
    </location>
    <ligand>
        <name>Zn(2+)</name>
        <dbReference type="ChEBI" id="CHEBI:29105"/>
    </ligand>
</feature>
<comment type="catalytic activity">
    <reaction evidence="6 8">
        <text>hydrogencarbonate + H(+) = CO2 + H2O</text>
        <dbReference type="Rhea" id="RHEA:10748"/>
        <dbReference type="ChEBI" id="CHEBI:15377"/>
        <dbReference type="ChEBI" id="CHEBI:15378"/>
        <dbReference type="ChEBI" id="CHEBI:16526"/>
        <dbReference type="ChEBI" id="CHEBI:17544"/>
        <dbReference type="EC" id="4.2.1.1"/>
    </reaction>
</comment>
<name>A0A0N4UN75_DRAME</name>
<comment type="similarity">
    <text evidence="1 8">Belongs to the beta-class carbonic anhydrase family.</text>
</comment>
<feature type="binding site" evidence="7">
    <location>
        <position position="90"/>
    </location>
    <ligand>
        <name>Zn(2+)</name>
        <dbReference type="ChEBI" id="CHEBI:29105"/>
    </ligand>
</feature>